<protein>
    <submittedName>
        <fullName evidence="2">Uncharacterized protein</fullName>
    </submittedName>
</protein>
<accession>A0AAV2A941</accession>
<comment type="caution">
    <text evidence="2">The sequence shown here is derived from an EMBL/GenBank/DDBJ whole genome shotgun (WGS) entry which is preliminary data.</text>
</comment>
<proteinExistence type="predicted"/>
<dbReference type="EMBL" id="CAXIEN010000126">
    <property type="protein sequence ID" value="CAL1279884.1"/>
    <property type="molecule type" value="Genomic_DNA"/>
</dbReference>
<keyword evidence="3" id="KW-1185">Reference proteome</keyword>
<feature type="region of interest" description="Disordered" evidence="1">
    <location>
        <begin position="365"/>
        <end position="391"/>
    </location>
</feature>
<name>A0AAV2A941_9ARAC</name>
<dbReference type="AlphaFoldDB" id="A0AAV2A941"/>
<organism evidence="2 3">
    <name type="scientific">Larinioides sclopetarius</name>
    <dbReference type="NCBI Taxonomy" id="280406"/>
    <lineage>
        <taxon>Eukaryota</taxon>
        <taxon>Metazoa</taxon>
        <taxon>Ecdysozoa</taxon>
        <taxon>Arthropoda</taxon>
        <taxon>Chelicerata</taxon>
        <taxon>Arachnida</taxon>
        <taxon>Araneae</taxon>
        <taxon>Araneomorphae</taxon>
        <taxon>Entelegynae</taxon>
        <taxon>Araneoidea</taxon>
        <taxon>Araneidae</taxon>
        <taxon>Larinioides</taxon>
    </lineage>
</organism>
<evidence type="ECO:0000256" key="1">
    <source>
        <dbReference type="SAM" id="MobiDB-lite"/>
    </source>
</evidence>
<sequence length="661" mass="72993">MKTFTTSLENFSFENEVLNIENQGKYFDFFQIASKRNLNTRSWDELFKRSETSISDFFKSLEGDVDEVASVIEKSILSFFNRISEDFRNQLDKKIKLLRIQEIPLKLTIYSDSVIRIVEKCKNAMSIKEHLEIIYDATRDMSINMPNDTALKIIKLENSFRFLQNFSEKNDFALSSEWIHPFQNLVGYLNEAKTWYSFLDSIIHTFSKYKIQKVKEKYNVTDLENWGKSKARQGIFITKTNFQHFIEKISELNIADLDKIKNLNLTGIRQEELKEVLNLTLKGQPKIDFQPPSAFLTGDYIRISYIKNDPEISLLLQAENLKFLYVFASHTIFIDEDLILPGLGVALIAPKWEIIGDRKINLDGTDGETHSSVKASDGTAGATKGERGIPGLPGKPGGTFFGIGESFVNGAHLIITANGGNGGPGQHGGNGLRGNKGLNARMPTSGDSPSQQEIQAGIHIIGGFACEQIAVNNAQGKGIFGLLLDSVTPDIIINKIADYKIIGVSGTIGGDGGDGGKGGEGGNPGVINLIELNENSGIFKQLNRGVCGIDGKGGEGGLGGYRGNSIIARCHMIRSDILVATFGVSEKTDWEFQTMIDDHDQEDSGSPGVDGANNRGSLAPEPVNIIFDSSEIVSSYKEHLFENLTCRFKRLSLLSFLNKIN</sequence>
<gene>
    <name evidence="2" type="ORF">LARSCL_LOCUS10651</name>
</gene>
<evidence type="ECO:0000313" key="3">
    <source>
        <dbReference type="Proteomes" id="UP001497382"/>
    </source>
</evidence>
<dbReference type="Proteomes" id="UP001497382">
    <property type="component" value="Unassembled WGS sequence"/>
</dbReference>
<reference evidence="2 3" key="1">
    <citation type="submission" date="2024-04" db="EMBL/GenBank/DDBJ databases">
        <authorList>
            <person name="Rising A."/>
            <person name="Reimegard J."/>
            <person name="Sonavane S."/>
            <person name="Akerstrom W."/>
            <person name="Nylinder S."/>
            <person name="Hedman E."/>
            <person name="Kallberg Y."/>
        </authorList>
    </citation>
    <scope>NUCLEOTIDE SEQUENCE [LARGE SCALE GENOMIC DNA]</scope>
</reference>
<evidence type="ECO:0000313" key="2">
    <source>
        <dbReference type="EMBL" id="CAL1279884.1"/>
    </source>
</evidence>